<evidence type="ECO:0000313" key="3">
    <source>
        <dbReference type="Proteomes" id="UP000613582"/>
    </source>
</evidence>
<evidence type="ECO:0000313" key="2">
    <source>
        <dbReference type="EMBL" id="GGD07738.1"/>
    </source>
</evidence>
<accession>A0A8J2V265</accession>
<dbReference type="SMART" id="SM00460">
    <property type="entry name" value="TGc"/>
    <property type="match status" value="1"/>
</dbReference>
<evidence type="ECO:0000259" key="1">
    <source>
        <dbReference type="SMART" id="SM00460"/>
    </source>
</evidence>
<protein>
    <submittedName>
        <fullName evidence="2">Transglutaminase</fullName>
    </submittedName>
</protein>
<dbReference type="AlphaFoldDB" id="A0A8J2V265"/>
<name>A0A8J2V265_9PROT</name>
<dbReference type="EMBL" id="BMGH01000001">
    <property type="protein sequence ID" value="GGD07738.1"/>
    <property type="molecule type" value="Genomic_DNA"/>
</dbReference>
<proteinExistence type="predicted"/>
<reference evidence="2" key="2">
    <citation type="submission" date="2020-09" db="EMBL/GenBank/DDBJ databases">
        <authorList>
            <person name="Sun Q."/>
            <person name="Zhou Y."/>
        </authorList>
    </citation>
    <scope>NUCLEOTIDE SEQUENCE</scope>
    <source>
        <strain evidence="2">CGMCC 1.12921</strain>
    </source>
</reference>
<dbReference type="InterPro" id="IPR002931">
    <property type="entry name" value="Transglutaminase-like"/>
</dbReference>
<dbReference type="PANTHER" id="PTHR33490:SF7">
    <property type="entry name" value="BLR2979 PROTEIN"/>
    <property type="match status" value="1"/>
</dbReference>
<dbReference type="Gene3D" id="3.10.620.30">
    <property type="match status" value="1"/>
</dbReference>
<feature type="domain" description="Transglutaminase-like" evidence="1">
    <location>
        <begin position="176"/>
        <end position="247"/>
    </location>
</feature>
<keyword evidence="3" id="KW-1185">Reference proteome</keyword>
<dbReference type="InterPro" id="IPR038765">
    <property type="entry name" value="Papain-like_cys_pep_sf"/>
</dbReference>
<organism evidence="2 3">
    <name type="scientific">Aquisalinus flavus</name>
    <dbReference type="NCBI Taxonomy" id="1526572"/>
    <lineage>
        <taxon>Bacteria</taxon>
        <taxon>Pseudomonadati</taxon>
        <taxon>Pseudomonadota</taxon>
        <taxon>Alphaproteobacteria</taxon>
        <taxon>Parvularculales</taxon>
        <taxon>Parvularculaceae</taxon>
        <taxon>Aquisalinus</taxon>
    </lineage>
</organism>
<dbReference type="RefSeq" id="WP_188158946.1">
    <property type="nucleotide sequence ID" value="NZ_BMGH01000001.1"/>
</dbReference>
<reference evidence="2" key="1">
    <citation type="journal article" date="2014" name="Int. J. Syst. Evol. Microbiol.">
        <title>Complete genome sequence of Corynebacterium casei LMG S-19264T (=DSM 44701T), isolated from a smear-ripened cheese.</title>
        <authorList>
            <consortium name="US DOE Joint Genome Institute (JGI-PGF)"/>
            <person name="Walter F."/>
            <person name="Albersmeier A."/>
            <person name="Kalinowski J."/>
            <person name="Ruckert C."/>
        </authorList>
    </citation>
    <scope>NUCLEOTIDE SEQUENCE</scope>
    <source>
        <strain evidence="2">CGMCC 1.12921</strain>
    </source>
</reference>
<dbReference type="PANTHER" id="PTHR33490">
    <property type="entry name" value="BLR5614 PROTEIN-RELATED"/>
    <property type="match status" value="1"/>
</dbReference>
<dbReference type="Pfam" id="PF01841">
    <property type="entry name" value="Transglut_core"/>
    <property type="match status" value="1"/>
</dbReference>
<sequence>MLYDIRLKLSYRYQGLVAGSRHQLRVAPRSIDGIQRVFSLSIDLDPWPAEQSAFTDFFGNAVTAFANRDPHDRLNVTMAARVEVTRPEPSLDVSADLAGLAADVAASHSLTPHSPHHFLHQGSYTPQTEEMTAYARECAEGGASVLALADRLCRRIRDEFHYDGTATTVTTTAAEAFAGKSGVCQDFSHVMIAALRGLGVPAGYVSGCLRTEPPEGEDRLEGADAMHAWVRVWCGRESGWQEFDPTNGIPASSDHITIGYGRDYGDVTPILGMLKTAGDQASRQAVDVIPVG</sequence>
<comment type="caution">
    <text evidence="2">The sequence shown here is derived from an EMBL/GenBank/DDBJ whole genome shotgun (WGS) entry which is preliminary data.</text>
</comment>
<dbReference type="InterPro" id="IPR013589">
    <property type="entry name" value="Bac_transglu_N"/>
</dbReference>
<gene>
    <name evidence="2" type="ORF">GCM10011342_15760</name>
</gene>
<dbReference type="Pfam" id="PF08379">
    <property type="entry name" value="Bact_transglu_N"/>
    <property type="match status" value="1"/>
</dbReference>
<dbReference type="SUPFAM" id="SSF54001">
    <property type="entry name" value="Cysteine proteinases"/>
    <property type="match status" value="1"/>
</dbReference>
<dbReference type="Proteomes" id="UP000613582">
    <property type="component" value="Unassembled WGS sequence"/>
</dbReference>